<accession>A0ACC2L7I5</accession>
<evidence type="ECO:0000313" key="2">
    <source>
        <dbReference type="Proteomes" id="UP001234297"/>
    </source>
</evidence>
<reference evidence="1 2" key="1">
    <citation type="journal article" date="2022" name="Hortic Res">
        <title>A haplotype resolved chromosomal level avocado genome allows analysis of novel avocado genes.</title>
        <authorList>
            <person name="Nath O."/>
            <person name="Fletcher S.J."/>
            <person name="Hayward A."/>
            <person name="Shaw L.M."/>
            <person name="Masouleh A.K."/>
            <person name="Furtado A."/>
            <person name="Henry R.J."/>
            <person name="Mitter N."/>
        </authorList>
    </citation>
    <scope>NUCLEOTIDE SEQUENCE [LARGE SCALE GENOMIC DNA]</scope>
    <source>
        <strain evidence="2">cv. Hass</strain>
    </source>
</reference>
<name>A0ACC2L7I5_PERAE</name>
<keyword evidence="2" id="KW-1185">Reference proteome</keyword>
<evidence type="ECO:0000313" key="1">
    <source>
        <dbReference type="EMBL" id="KAJ8629290.1"/>
    </source>
</evidence>
<sequence length="308" mass="33621">MSLIEVECFKMIDAKSKENGLANIGIGGPPPCDKQQLLGKKTALRDVQNEAQNIICKPLENPLSKDAGLTGDTVKLCGNKRPKSDCPSSPICSQSPCKNINGANVHPMYPFKKAELEQGKLNACDIGNTDCPQSRRPNNDKQEPHGLHNLLLEPKFSCFPAFAPMPVASQTTSSRGPSVPYSLGRPSNGLPISRPNHLIGTSAIGTSSLVNPHIACNPNWQERFHHLQTFLKHCNESGQEAYIKMLQSLSAAGRSRQAVELEKRAINLLLDEGKELNRMRALNVLGKSIPVNSDSPASQARFMQEVRK</sequence>
<dbReference type="EMBL" id="CM056815">
    <property type="protein sequence ID" value="KAJ8629290.1"/>
    <property type="molecule type" value="Genomic_DNA"/>
</dbReference>
<gene>
    <name evidence="1" type="ORF">MRB53_022613</name>
</gene>
<dbReference type="Proteomes" id="UP001234297">
    <property type="component" value="Chromosome 7"/>
</dbReference>
<proteinExistence type="predicted"/>
<organism evidence="1 2">
    <name type="scientific">Persea americana</name>
    <name type="common">Avocado</name>
    <dbReference type="NCBI Taxonomy" id="3435"/>
    <lineage>
        <taxon>Eukaryota</taxon>
        <taxon>Viridiplantae</taxon>
        <taxon>Streptophyta</taxon>
        <taxon>Embryophyta</taxon>
        <taxon>Tracheophyta</taxon>
        <taxon>Spermatophyta</taxon>
        <taxon>Magnoliopsida</taxon>
        <taxon>Magnoliidae</taxon>
        <taxon>Laurales</taxon>
        <taxon>Lauraceae</taxon>
        <taxon>Persea</taxon>
    </lineage>
</organism>
<protein>
    <submittedName>
        <fullName evidence="1">Uncharacterized protein</fullName>
    </submittedName>
</protein>
<comment type="caution">
    <text evidence="1">The sequence shown here is derived from an EMBL/GenBank/DDBJ whole genome shotgun (WGS) entry which is preliminary data.</text>
</comment>